<gene>
    <name evidence="1" type="ORF">QAD02_021635</name>
</gene>
<evidence type="ECO:0000313" key="2">
    <source>
        <dbReference type="Proteomes" id="UP001239111"/>
    </source>
</evidence>
<sequence>MDWGGCAVRHFERIGTRGRGFLGDENRWVVEFILEFDEGDSRAGVLDSFNMMGAGLDWRIARLVTLAARREAERREGSCEQVGSYEERYITIRWAEEESPESECPYGANTKEAGHNVCDKGESTTRSKITHHGVIGLPESFDVFVNSRSKSGEVIMVNYDDNFGELSLGPMTADNAVKMPGLNVYITG</sequence>
<comment type="caution">
    <text evidence="1">The sequence shown here is derived from an EMBL/GenBank/DDBJ whole genome shotgun (WGS) entry which is preliminary data.</text>
</comment>
<accession>A0ACC2PTZ2</accession>
<proteinExistence type="predicted"/>
<dbReference type="EMBL" id="CM056741">
    <property type="protein sequence ID" value="KAJ8685842.1"/>
    <property type="molecule type" value="Genomic_DNA"/>
</dbReference>
<protein>
    <submittedName>
        <fullName evidence="1">Uncharacterized protein</fullName>
    </submittedName>
</protein>
<evidence type="ECO:0000313" key="1">
    <source>
        <dbReference type="EMBL" id="KAJ8685842.1"/>
    </source>
</evidence>
<name>A0ACC2PTZ2_9HYME</name>
<organism evidence="1 2">
    <name type="scientific">Eretmocerus hayati</name>
    <dbReference type="NCBI Taxonomy" id="131215"/>
    <lineage>
        <taxon>Eukaryota</taxon>
        <taxon>Metazoa</taxon>
        <taxon>Ecdysozoa</taxon>
        <taxon>Arthropoda</taxon>
        <taxon>Hexapoda</taxon>
        <taxon>Insecta</taxon>
        <taxon>Pterygota</taxon>
        <taxon>Neoptera</taxon>
        <taxon>Endopterygota</taxon>
        <taxon>Hymenoptera</taxon>
        <taxon>Apocrita</taxon>
        <taxon>Proctotrupomorpha</taxon>
        <taxon>Chalcidoidea</taxon>
        <taxon>Aphelinidae</taxon>
        <taxon>Aphelininae</taxon>
        <taxon>Eretmocerus</taxon>
    </lineage>
</organism>
<dbReference type="Proteomes" id="UP001239111">
    <property type="component" value="Chromosome 1"/>
</dbReference>
<reference evidence="1" key="1">
    <citation type="submission" date="2023-04" db="EMBL/GenBank/DDBJ databases">
        <title>A chromosome-level genome assembly of the parasitoid wasp Eretmocerus hayati.</title>
        <authorList>
            <person name="Zhong Y."/>
            <person name="Liu S."/>
            <person name="Liu Y."/>
        </authorList>
    </citation>
    <scope>NUCLEOTIDE SEQUENCE</scope>
    <source>
        <strain evidence="1">ZJU_SS_LIU_2023</strain>
    </source>
</reference>
<keyword evidence="2" id="KW-1185">Reference proteome</keyword>